<comment type="catalytic activity">
    <reaction evidence="5">
        <text>L-methionyl-tRNA(fMet) + (6R)-10-formyltetrahydrofolate = N-formyl-L-methionyl-tRNA(fMet) + (6S)-5,6,7,8-tetrahydrofolate + H(+)</text>
        <dbReference type="Rhea" id="RHEA:24380"/>
        <dbReference type="Rhea" id="RHEA-COMP:9952"/>
        <dbReference type="Rhea" id="RHEA-COMP:9953"/>
        <dbReference type="ChEBI" id="CHEBI:15378"/>
        <dbReference type="ChEBI" id="CHEBI:57453"/>
        <dbReference type="ChEBI" id="CHEBI:78530"/>
        <dbReference type="ChEBI" id="CHEBI:78844"/>
        <dbReference type="ChEBI" id="CHEBI:195366"/>
        <dbReference type="EC" id="2.1.2.9"/>
    </reaction>
</comment>
<dbReference type="OrthoDB" id="9802815at2"/>
<dbReference type="EMBL" id="FXWK01000001">
    <property type="protein sequence ID" value="SMQ58471.1"/>
    <property type="molecule type" value="Genomic_DNA"/>
</dbReference>
<comment type="similarity">
    <text evidence="1 5">Belongs to the Fmt family.</text>
</comment>
<dbReference type="InterPro" id="IPR044135">
    <property type="entry name" value="Met-tRNA-FMT_C"/>
</dbReference>
<evidence type="ECO:0000256" key="2">
    <source>
        <dbReference type="ARBA" id="ARBA00012261"/>
    </source>
</evidence>
<evidence type="ECO:0000313" key="8">
    <source>
        <dbReference type="EMBL" id="SMQ58471.1"/>
    </source>
</evidence>
<dbReference type="EC" id="2.1.2.9" evidence="2 5"/>
<reference evidence="9" key="1">
    <citation type="submission" date="2017-04" db="EMBL/GenBank/DDBJ databases">
        <authorList>
            <person name="Varghese N."/>
            <person name="Submissions S."/>
        </authorList>
    </citation>
    <scope>NUCLEOTIDE SEQUENCE [LARGE SCALE GENOMIC DNA]</scope>
</reference>
<evidence type="ECO:0000259" key="7">
    <source>
        <dbReference type="Pfam" id="PF02911"/>
    </source>
</evidence>
<dbReference type="RefSeq" id="WP_086468593.1">
    <property type="nucleotide sequence ID" value="NZ_FXWK01000001.1"/>
</dbReference>
<evidence type="ECO:0000256" key="1">
    <source>
        <dbReference type="ARBA" id="ARBA00010699"/>
    </source>
</evidence>
<keyword evidence="4 5" id="KW-0648">Protein biosynthesis</keyword>
<keyword evidence="3 5" id="KW-0808">Transferase</keyword>
<organism evidence="8 9">
    <name type="scientific">Devosia lucknowensis</name>
    <dbReference type="NCBI Taxonomy" id="1096929"/>
    <lineage>
        <taxon>Bacteria</taxon>
        <taxon>Pseudomonadati</taxon>
        <taxon>Pseudomonadota</taxon>
        <taxon>Alphaproteobacteria</taxon>
        <taxon>Hyphomicrobiales</taxon>
        <taxon>Devosiaceae</taxon>
        <taxon>Devosia</taxon>
    </lineage>
</organism>
<accession>A0A1Y6EBA3</accession>
<dbReference type="Proteomes" id="UP000194474">
    <property type="component" value="Unassembled WGS sequence"/>
</dbReference>
<gene>
    <name evidence="5" type="primary">fmt</name>
    <name evidence="8" type="ORF">SAMN06295905_0085</name>
</gene>
<dbReference type="NCBIfam" id="TIGR00460">
    <property type="entry name" value="fmt"/>
    <property type="match status" value="1"/>
</dbReference>
<dbReference type="CDD" id="cd08646">
    <property type="entry name" value="FMT_core_Met-tRNA-FMT_N"/>
    <property type="match status" value="1"/>
</dbReference>
<evidence type="ECO:0000256" key="4">
    <source>
        <dbReference type="ARBA" id="ARBA00022917"/>
    </source>
</evidence>
<feature type="binding site" evidence="5">
    <location>
        <begin position="109"/>
        <end position="112"/>
    </location>
    <ligand>
        <name>(6S)-5,6,7,8-tetrahydrofolate</name>
        <dbReference type="ChEBI" id="CHEBI:57453"/>
    </ligand>
</feature>
<dbReference type="HAMAP" id="MF_00182">
    <property type="entry name" value="Formyl_trans"/>
    <property type="match status" value="1"/>
</dbReference>
<dbReference type="InterPro" id="IPR036477">
    <property type="entry name" value="Formyl_transf_N_sf"/>
</dbReference>
<dbReference type="Pfam" id="PF02911">
    <property type="entry name" value="Formyl_trans_C"/>
    <property type="match status" value="1"/>
</dbReference>
<dbReference type="SUPFAM" id="SSF53328">
    <property type="entry name" value="Formyltransferase"/>
    <property type="match status" value="1"/>
</dbReference>
<dbReference type="InterPro" id="IPR011034">
    <property type="entry name" value="Formyl_transferase-like_C_sf"/>
</dbReference>
<proteinExistence type="inferred from homology"/>
<dbReference type="Gene3D" id="3.40.50.12230">
    <property type="match status" value="1"/>
</dbReference>
<keyword evidence="9" id="KW-1185">Reference proteome</keyword>
<dbReference type="SUPFAM" id="SSF50486">
    <property type="entry name" value="FMT C-terminal domain-like"/>
    <property type="match status" value="1"/>
</dbReference>
<dbReference type="InterPro" id="IPR005794">
    <property type="entry name" value="Fmt"/>
</dbReference>
<dbReference type="GO" id="GO:0004479">
    <property type="term" value="F:methionyl-tRNA formyltransferase activity"/>
    <property type="evidence" value="ECO:0007669"/>
    <property type="project" value="UniProtKB-UniRule"/>
</dbReference>
<protein>
    <recommendedName>
        <fullName evidence="2 5">Methionyl-tRNA formyltransferase</fullName>
        <ecNumber evidence="2 5">2.1.2.9</ecNumber>
    </recommendedName>
</protein>
<evidence type="ECO:0000256" key="3">
    <source>
        <dbReference type="ARBA" id="ARBA00022679"/>
    </source>
</evidence>
<name>A0A1Y6EBA3_9HYPH</name>
<comment type="function">
    <text evidence="5">Attaches a formyl group to the free amino group of methionyl-tRNA(fMet). The formyl group appears to play a dual role in the initiator identity of N-formylmethionyl-tRNA by promoting its recognition by IF2 and preventing the misappropriation of this tRNA by the elongation apparatus.</text>
</comment>
<dbReference type="InterPro" id="IPR005793">
    <property type="entry name" value="Formyl_trans_C"/>
</dbReference>
<evidence type="ECO:0000313" key="9">
    <source>
        <dbReference type="Proteomes" id="UP000194474"/>
    </source>
</evidence>
<sequence length="307" mass="32357">MRVVFMGTPDFSVPTLTEIVSAGHEVVAVYTRAPKPAGRGQAERKSPVHETAEAFGIPVFTPRSLKGETEQAQFASLGAEVAVVVAYGLILPKAVLDAPEYGCLNLHGSLLPRWRGAAPIQRAIMAGDSQTGIVVMQMDEGLDTGAMGPTEIIPIAPDMTAGELHDQMMRVGADLMGRALAALERGSLDFTPQPNSGETYAAKIDKAEARIDFAKSSEEVHNLVRGLSPFPGAWFEMELGGKTVRIKALRSSIAEGIGQPGALLGDNLVIACGNGAIRLTQVQREGKGMMDAATFLRGAGPLPAKVS</sequence>
<dbReference type="Pfam" id="PF00551">
    <property type="entry name" value="Formyl_trans_N"/>
    <property type="match status" value="1"/>
</dbReference>
<dbReference type="InterPro" id="IPR002376">
    <property type="entry name" value="Formyl_transf_N"/>
</dbReference>
<evidence type="ECO:0000259" key="6">
    <source>
        <dbReference type="Pfam" id="PF00551"/>
    </source>
</evidence>
<feature type="domain" description="Formyl transferase C-terminal" evidence="7">
    <location>
        <begin position="203"/>
        <end position="299"/>
    </location>
</feature>
<dbReference type="PANTHER" id="PTHR11138">
    <property type="entry name" value="METHIONYL-TRNA FORMYLTRANSFERASE"/>
    <property type="match status" value="1"/>
</dbReference>
<dbReference type="InterPro" id="IPR041711">
    <property type="entry name" value="Met-tRNA-FMT_N"/>
</dbReference>
<dbReference type="CDD" id="cd08704">
    <property type="entry name" value="Met_tRNA_FMT_C"/>
    <property type="match status" value="1"/>
</dbReference>
<evidence type="ECO:0000256" key="5">
    <source>
        <dbReference type="HAMAP-Rule" id="MF_00182"/>
    </source>
</evidence>
<feature type="domain" description="Formyl transferase N-terminal" evidence="6">
    <location>
        <begin position="1"/>
        <end position="179"/>
    </location>
</feature>
<dbReference type="GO" id="GO:0005829">
    <property type="term" value="C:cytosol"/>
    <property type="evidence" value="ECO:0007669"/>
    <property type="project" value="TreeGrafter"/>
</dbReference>
<dbReference type="PANTHER" id="PTHR11138:SF5">
    <property type="entry name" value="METHIONYL-TRNA FORMYLTRANSFERASE, MITOCHONDRIAL"/>
    <property type="match status" value="1"/>
</dbReference>
<dbReference type="AlphaFoldDB" id="A0A1Y6EBA3"/>